<dbReference type="GO" id="GO:0020037">
    <property type="term" value="F:heme binding"/>
    <property type="evidence" value="ECO:0007669"/>
    <property type="project" value="InterPro"/>
</dbReference>
<evidence type="ECO:0000256" key="6">
    <source>
        <dbReference type="RuleBase" id="RU004426"/>
    </source>
</evidence>
<organism evidence="8 9">
    <name type="scientific">Paramecium primaurelia</name>
    <dbReference type="NCBI Taxonomy" id="5886"/>
    <lineage>
        <taxon>Eukaryota</taxon>
        <taxon>Sar</taxon>
        <taxon>Alveolata</taxon>
        <taxon>Ciliophora</taxon>
        <taxon>Intramacronucleata</taxon>
        <taxon>Oligohymenophorea</taxon>
        <taxon>Peniculida</taxon>
        <taxon>Parameciidae</taxon>
        <taxon>Paramecium</taxon>
    </lineage>
</organism>
<keyword evidence="5" id="KW-0349">Heme</keyword>
<evidence type="ECO:0000313" key="8">
    <source>
        <dbReference type="EMBL" id="CAD8043987.1"/>
    </source>
</evidence>
<evidence type="ECO:0000256" key="3">
    <source>
        <dbReference type="ARBA" id="ARBA00022723"/>
    </source>
</evidence>
<gene>
    <name evidence="8" type="ORF">PPRIM_AZ9-3.1.T0060069</name>
</gene>
<comment type="caution">
    <text evidence="8">The sequence shown here is derived from an EMBL/GenBank/DDBJ whole genome shotgun (WGS) entry which is preliminary data.</text>
</comment>
<dbReference type="PROSITE" id="PS51007">
    <property type="entry name" value="CYTC"/>
    <property type="match status" value="1"/>
</dbReference>
<dbReference type="PANTHER" id="PTHR11961">
    <property type="entry name" value="CYTOCHROME C"/>
    <property type="match status" value="1"/>
</dbReference>
<evidence type="ECO:0000256" key="2">
    <source>
        <dbReference type="ARBA" id="ARBA00006488"/>
    </source>
</evidence>
<feature type="domain" description="Cytochrome c" evidence="7">
    <location>
        <begin position="42"/>
        <end position="143"/>
    </location>
</feature>
<evidence type="ECO:0000313" key="9">
    <source>
        <dbReference type="Proteomes" id="UP000688137"/>
    </source>
</evidence>
<dbReference type="Proteomes" id="UP000688137">
    <property type="component" value="Unassembled WGS sequence"/>
</dbReference>
<reference evidence="8" key="1">
    <citation type="submission" date="2021-01" db="EMBL/GenBank/DDBJ databases">
        <authorList>
            <consortium name="Genoscope - CEA"/>
            <person name="William W."/>
        </authorList>
    </citation>
    <scope>NUCLEOTIDE SEQUENCE</scope>
</reference>
<protein>
    <recommendedName>
        <fullName evidence="7">Cytochrome c domain-containing protein</fullName>
    </recommendedName>
</protein>
<evidence type="ECO:0000256" key="1">
    <source>
        <dbReference type="ARBA" id="ARBA00004569"/>
    </source>
</evidence>
<dbReference type="GO" id="GO:0005758">
    <property type="term" value="C:mitochondrial intermembrane space"/>
    <property type="evidence" value="ECO:0007669"/>
    <property type="project" value="UniProtKB-SubCell"/>
</dbReference>
<dbReference type="InterPro" id="IPR002327">
    <property type="entry name" value="Cyt_c_1A/1B"/>
</dbReference>
<accession>A0A8S1JQ84</accession>
<dbReference type="InterPro" id="IPR009056">
    <property type="entry name" value="Cyt_c-like_dom"/>
</dbReference>
<keyword evidence="3 5" id="KW-0479">Metal-binding</keyword>
<dbReference type="EMBL" id="CAJJDM010000003">
    <property type="protein sequence ID" value="CAD8043987.1"/>
    <property type="molecule type" value="Genomic_DNA"/>
</dbReference>
<dbReference type="FunFam" id="1.10.760.10:FF:000049">
    <property type="entry name" value="Uncharacterized protein"/>
    <property type="match status" value="1"/>
</dbReference>
<name>A0A8S1JQ84_PARPR</name>
<dbReference type="GO" id="GO:0046872">
    <property type="term" value="F:metal ion binding"/>
    <property type="evidence" value="ECO:0007669"/>
    <property type="project" value="UniProtKB-KW"/>
</dbReference>
<proteinExistence type="inferred from homology"/>
<evidence type="ECO:0000256" key="5">
    <source>
        <dbReference type="PROSITE-ProRule" id="PRU00433"/>
    </source>
</evidence>
<keyword evidence="4 5" id="KW-0408">Iron</keyword>
<dbReference type="AlphaFoldDB" id="A0A8S1JQ84"/>
<evidence type="ECO:0000259" key="7">
    <source>
        <dbReference type="PROSITE" id="PS51007"/>
    </source>
</evidence>
<comment type="subcellular location">
    <subcellularLocation>
        <location evidence="1">Mitochondrion intermembrane space</location>
    </subcellularLocation>
</comment>
<evidence type="ECO:0000256" key="4">
    <source>
        <dbReference type="ARBA" id="ARBA00023004"/>
    </source>
</evidence>
<comment type="similarity">
    <text evidence="2 6">Belongs to the cytochrome c family.</text>
</comment>
<dbReference type="Pfam" id="PF00034">
    <property type="entry name" value="Cytochrom_C"/>
    <property type="match status" value="1"/>
</dbReference>
<sequence>MRTRKVQDGQIGFEIRGQSNPKFKRKGQFDNSDDIQLDIPNGDLIEGKTYYKTNCASCHHLDVDTNLGPSLRTVYLRRFRKNWSMEYGGGDLNSCQKFIWNRKKLWEFLQNPEKMFLDTAMQLDGINDPFILASVIDYLQYLRVFTTDNKKIVI</sequence>
<keyword evidence="9" id="KW-1185">Reference proteome</keyword>
<dbReference type="OMA" id="NWSMEYG"/>
<dbReference type="GO" id="GO:0009055">
    <property type="term" value="F:electron transfer activity"/>
    <property type="evidence" value="ECO:0007669"/>
    <property type="project" value="InterPro"/>
</dbReference>